<evidence type="ECO:0000256" key="1">
    <source>
        <dbReference type="SAM" id="Coils"/>
    </source>
</evidence>
<dbReference type="Proteomes" id="UP000675284">
    <property type="component" value="Unassembled WGS sequence"/>
</dbReference>
<dbReference type="PANTHER" id="PTHR42899:SF1">
    <property type="entry name" value="SPERMATOGENESIS-ASSOCIATED PROTEIN 20"/>
    <property type="match status" value="1"/>
</dbReference>
<dbReference type="InterPro" id="IPR012341">
    <property type="entry name" value="6hp_glycosidase-like_sf"/>
</dbReference>
<dbReference type="Gene3D" id="1.50.10.10">
    <property type="match status" value="1"/>
</dbReference>
<dbReference type="InterPro" id="IPR024705">
    <property type="entry name" value="Ssp411"/>
</dbReference>
<accession>A0A941DSJ7</accession>
<reference evidence="3" key="1">
    <citation type="submission" date="2021-04" db="EMBL/GenBank/DDBJ databases">
        <title>Isolation and polyphasic classification of algal microorganism.</title>
        <authorList>
            <person name="Wang S."/>
        </authorList>
    </citation>
    <scope>NUCLEOTIDE SEQUENCE</scope>
    <source>
        <strain evidence="3">720a</strain>
    </source>
</reference>
<dbReference type="PANTHER" id="PTHR42899">
    <property type="entry name" value="SPERMATOGENESIS-ASSOCIATED PROTEIN 20"/>
    <property type="match status" value="1"/>
</dbReference>
<evidence type="ECO:0000313" key="3">
    <source>
        <dbReference type="EMBL" id="MBR7795905.1"/>
    </source>
</evidence>
<gene>
    <name evidence="3" type="ORF">KCX74_07590</name>
</gene>
<dbReference type="InterPro" id="IPR004879">
    <property type="entry name" value="Ssp411-like_TRX"/>
</dbReference>
<keyword evidence="4" id="KW-1185">Reference proteome</keyword>
<keyword evidence="1" id="KW-0175">Coiled coil</keyword>
<protein>
    <submittedName>
        <fullName evidence="3">Thioredoxin domain-containing protein</fullName>
    </submittedName>
</protein>
<dbReference type="SUPFAM" id="SSF48208">
    <property type="entry name" value="Six-hairpin glycosidases"/>
    <property type="match status" value="1"/>
</dbReference>
<dbReference type="InterPro" id="IPR008928">
    <property type="entry name" value="6-hairpin_glycosidase_sf"/>
</dbReference>
<dbReference type="GO" id="GO:0005975">
    <property type="term" value="P:carbohydrate metabolic process"/>
    <property type="evidence" value="ECO:0007669"/>
    <property type="project" value="InterPro"/>
</dbReference>
<feature type="coiled-coil region" evidence="1">
    <location>
        <begin position="375"/>
        <end position="402"/>
    </location>
</feature>
<comment type="caution">
    <text evidence="3">The sequence shown here is derived from an EMBL/GenBank/DDBJ whole genome shotgun (WGS) entry which is preliminary data.</text>
</comment>
<dbReference type="EMBL" id="JAGSOT010000017">
    <property type="protein sequence ID" value="MBR7795905.1"/>
    <property type="molecule type" value="Genomic_DNA"/>
</dbReference>
<sequence>MPNRLIDEKSPYLLQHADNPVHWYAWTEEAFTAAKEQNKPIFLSIGYSTCHWCHVMAHESFEDAEVASILNDRYIAIKVDREERPDIDSIYMKVCQMMTGHGGWPLSIFMTPDKIPFYAGTYFPKHKKYEVPGFVNVLQQLSRKFTEDPKHIIEVTKSVQQALQKSHPSKGNNRISKEQLNQAYHQLGKSFDFEYGGFGKAPKFPMPHNLIFLMRHAYLTKNTAALKIAESSLQSMAAGGIYDHIGFGFSRYATDKAWLVPHFEKMLYDNALLLIAYAECYQITQRPFYKKIGEEIITFILREMTDEKGAFYSAIDADSEGIEGKYYVWSYQEVMNILDEDLGEIYTRIYDISPNGNFAGKNIPNLIQGHFDQVANELDLPKKVLEEKLEEARQKLFAERQKRTYPHVDDKVLTSWNGLMIAGLAKAGKIFQNQKYINAAIRAVRFIENHLFHNERLMARYRAGETKYPGYIDDYAFLLWGYVELYEATFDLTFLHKSKQLAEQMLELFWDNDNGGLYFTGKDSEKLITKDKEVYDGAIPSGNSVAAVMLIRIGYLTGETNFLDHAEEMHYTFYKDIDAQPSASPFFLQSVQLVDHPTKEVVIIGLADDPKKQAFIEQLQQMFLPDVSVLSLETSEQANNIADFASVYNQINQETTIYICENFSCQRPTTNIAEAIKKIRNR</sequence>
<dbReference type="Pfam" id="PF03190">
    <property type="entry name" value="Thioredox_DsbH"/>
    <property type="match status" value="1"/>
</dbReference>
<organism evidence="3 4">
    <name type="scientific">Virgibacillus salarius</name>
    <dbReference type="NCBI Taxonomy" id="447199"/>
    <lineage>
        <taxon>Bacteria</taxon>
        <taxon>Bacillati</taxon>
        <taxon>Bacillota</taxon>
        <taxon>Bacilli</taxon>
        <taxon>Bacillales</taxon>
        <taxon>Bacillaceae</taxon>
        <taxon>Virgibacillus</taxon>
    </lineage>
</organism>
<evidence type="ECO:0000313" key="4">
    <source>
        <dbReference type="Proteomes" id="UP000675284"/>
    </source>
</evidence>
<feature type="domain" description="Spermatogenesis-associated protein 20-like TRX" evidence="2">
    <location>
        <begin position="2"/>
        <end position="164"/>
    </location>
</feature>
<dbReference type="AlphaFoldDB" id="A0A941DSJ7"/>
<dbReference type="SUPFAM" id="SSF52833">
    <property type="entry name" value="Thioredoxin-like"/>
    <property type="match status" value="1"/>
</dbReference>
<dbReference type="InterPro" id="IPR036249">
    <property type="entry name" value="Thioredoxin-like_sf"/>
</dbReference>
<evidence type="ECO:0000259" key="2">
    <source>
        <dbReference type="Pfam" id="PF03190"/>
    </source>
</evidence>
<dbReference type="Gene3D" id="1.50.10.20">
    <property type="match status" value="1"/>
</dbReference>
<dbReference type="CDD" id="cd02955">
    <property type="entry name" value="SSP411"/>
    <property type="match status" value="1"/>
</dbReference>
<name>A0A941DSJ7_9BACI</name>
<dbReference type="RefSeq" id="WP_166530199.1">
    <property type="nucleotide sequence ID" value="NZ_CP115959.1"/>
</dbReference>
<dbReference type="Gene3D" id="3.40.30.10">
    <property type="entry name" value="Glutaredoxin"/>
    <property type="match status" value="1"/>
</dbReference>
<proteinExistence type="predicted"/>
<dbReference type="PIRSF" id="PIRSF006402">
    <property type="entry name" value="UCP006402_thioredoxin"/>
    <property type="match status" value="1"/>
</dbReference>